<dbReference type="SUPFAM" id="SSF53756">
    <property type="entry name" value="UDP-Glycosyltransferase/glycogen phosphorylase"/>
    <property type="match status" value="1"/>
</dbReference>
<reference evidence="2 3" key="1">
    <citation type="submission" date="2018-07" db="EMBL/GenBank/DDBJ databases">
        <title>Sequencing the genomes of 1000 actinobacteria strains.</title>
        <authorList>
            <person name="Klenk H.-P."/>
        </authorList>
    </citation>
    <scope>NUCLEOTIDE SEQUENCE [LARGE SCALE GENOMIC DNA]</scope>
    <source>
        <strain evidence="2 3">DSM 14442</strain>
    </source>
</reference>
<sequence length="438" mass="47977">MKTSTVIRTVGERIQRDGWASAARSASRKAGELAGRRLAWDEPSLSLAAKDIHDAGPVPAQPGRTVDRLRVGIVCFPPSAGSGGHTTLFRMVRALEERGHHCTLVFYDPLAGDVDRHVPVIRRAWPDLDADIASVDDGFGSYDAVVASSWETAHVVASRNRTAMGFYFIQDYEPFFFPHGYLYDLAESSYALGLQNIALGGMVATEMRRQRDLEPDLLVPFGCDTATYRLLESPEPRHGIVYYAKRTVDRRGYLLAKETLERFHQLCPDQPIHIVGDRVRGWDIPVEQHGSVPPAALNQLYNRTIASLAMSFTNVSLVPGELLAAGNVPVLNDLPGPRLDLDSPDAVWVPGRPDALASALAEVVRADAASIVSRARRLALRPRPSWAVAQSMTADFIEDTVRRGTVPKPGEYRPPPVSAPPRSPSDRAGLRTPGREVS</sequence>
<organism evidence="2 3">
    <name type="scientific">Citricoccus muralis</name>
    <dbReference type="NCBI Taxonomy" id="169134"/>
    <lineage>
        <taxon>Bacteria</taxon>
        <taxon>Bacillati</taxon>
        <taxon>Actinomycetota</taxon>
        <taxon>Actinomycetes</taxon>
        <taxon>Micrococcales</taxon>
        <taxon>Micrococcaceae</taxon>
        <taxon>Citricoccus</taxon>
    </lineage>
</organism>
<keyword evidence="3" id="KW-1185">Reference proteome</keyword>
<dbReference type="Gene3D" id="3.40.50.11090">
    <property type="match status" value="1"/>
</dbReference>
<gene>
    <name evidence="2" type="ORF">C8E99_0175</name>
</gene>
<dbReference type="EMBL" id="QREH01000001">
    <property type="protein sequence ID" value="REE02406.1"/>
    <property type="molecule type" value="Genomic_DNA"/>
</dbReference>
<accession>A0A3D9L9T3</accession>
<dbReference type="AlphaFoldDB" id="A0A3D9L9T3"/>
<dbReference type="Gene3D" id="3.40.50.2000">
    <property type="entry name" value="Glycogen Phosphorylase B"/>
    <property type="match status" value="1"/>
</dbReference>
<dbReference type="Proteomes" id="UP000256727">
    <property type="component" value="Unassembled WGS sequence"/>
</dbReference>
<evidence type="ECO:0000313" key="2">
    <source>
        <dbReference type="EMBL" id="REE02406.1"/>
    </source>
</evidence>
<feature type="region of interest" description="Disordered" evidence="1">
    <location>
        <begin position="399"/>
        <end position="438"/>
    </location>
</feature>
<dbReference type="RefSeq" id="WP_211308963.1">
    <property type="nucleotide sequence ID" value="NZ_QREH01000001.1"/>
</dbReference>
<evidence type="ECO:0000313" key="3">
    <source>
        <dbReference type="Proteomes" id="UP000256727"/>
    </source>
</evidence>
<feature type="compositionally biased region" description="Pro residues" evidence="1">
    <location>
        <begin position="412"/>
        <end position="423"/>
    </location>
</feature>
<evidence type="ECO:0008006" key="4">
    <source>
        <dbReference type="Google" id="ProtNLM"/>
    </source>
</evidence>
<feature type="compositionally biased region" description="Basic and acidic residues" evidence="1">
    <location>
        <begin position="424"/>
        <end position="438"/>
    </location>
</feature>
<protein>
    <recommendedName>
        <fullName evidence="4">Glycosyltransferase involved in cell wall biosynthesis</fullName>
    </recommendedName>
</protein>
<proteinExistence type="predicted"/>
<name>A0A3D9L9T3_9MICC</name>
<evidence type="ECO:0000256" key="1">
    <source>
        <dbReference type="SAM" id="MobiDB-lite"/>
    </source>
</evidence>
<comment type="caution">
    <text evidence="2">The sequence shown here is derived from an EMBL/GenBank/DDBJ whole genome shotgun (WGS) entry which is preliminary data.</text>
</comment>